<dbReference type="SUPFAM" id="SSF53756">
    <property type="entry name" value="UDP-Glycosyltransferase/glycogen phosphorylase"/>
    <property type="match status" value="1"/>
</dbReference>
<organism evidence="3 4">
    <name type="scientific">Bacteroides nordii</name>
    <dbReference type="NCBI Taxonomy" id="291645"/>
    <lineage>
        <taxon>Bacteria</taxon>
        <taxon>Pseudomonadati</taxon>
        <taxon>Bacteroidota</taxon>
        <taxon>Bacteroidia</taxon>
        <taxon>Bacteroidales</taxon>
        <taxon>Bacteroidaceae</taxon>
        <taxon>Bacteroides</taxon>
    </lineage>
</organism>
<sequence>MKRILHVVNIYFVIPYFLGDQLIYFTKRGYKEYIICSPSEEIYEYSKSHNFNYKEIPILRSISFWRDLKAIWEICKYIKKEEIDIVVGHTPKGGVLAMLASFVMHIPIRIYFRHGLVYETSSGIKRKFLILIDRLAAFLSTKVVCVSPSVYKKSLENKLNPASKQLLLHKGTCNGINVEKFCRDNINERTIELLKNQLGLSENSFVIGYVGRLVKDKGIIELIDAFNVLQKQNINIKLLLVGMLEERDSLPKDIISKIQDNTSIICTGYVDNSSIENYYALMDLFILPSYREGFPTSILEASSMKLPVVTTKVTGCIDAISHGKTGYFVNHDKYEIASVIQKYICDDELREKHGMAGRVFVEEDFDQCIIWREIEKLYSINYTNF</sequence>
<dbReference type="PANTHER" id="PTHR45947">
    <property type="entry name" value="SULFOQUINOVOSYL TRANSFERASE SQD2"/>
    <property type="match status" value="1"/>
</dbReference>
<dbReference type="InterPro" id="IPR050194">
    <property type="entry name" value="Glycosyltransferase_grp1"/>
</dbReference>
<dbReference type="PANTHER" id="PTHR45947:SF3">
    <property type="entry name" value="SULFOQUINOVOSYL TRANSFERASE SQD2"/>
    <property type="match status" value="1"/>
</dbReference>
<dbReference type="GO" id="GO:0016758">
    <property type="term" value="F:hexosyltransferase activity"/>
    <property type="evidence" value="ECO:0007669"/>
    <property type="project" value="TreeGrafter"/>
</dbReference>
<dbReference type="Gene3D" id="3.40.50.2000">
    <property type="entry name" value="Glycogen Phosphorylase B"/>
    <property type="match status" value="2"/>
</dbReference>
<accession>A0A413VXW7</accession>
<dbReference type="Pfam" id="PF00534">
    <property type="entry name" value="Glycos_transf_1"/>
    <property type="match status" value="1"/>
</dbReference>
<evidence type="ECO:0000259" key="2">
    <source>
        <dbReference type="Pfam" id="PF13439"/>
    </source>
</evidence>
<dbReference type="EMBL" id="QSGO01000001">
    <property type="protein sequence ID" value="RHB38424.1"/>
    <property type="molecule type" value="Genomic_DNA"/>
</dbReference>
<dbReference type="AlphaFoldDB" id="A0A413VXW7"/>
<dbReference type="CDD" id="cd03808">
    <property type="entry name" value="GT4_CapM-like"/>
    <property type="match status" value="1"/>
</dbReference>
<dbReference type="InterPro" id="IPR028098">
    <property type="entry name" value="Glyco_trans_4-like_N"/>
</dbReference>
<name>A0A413VXW7_9BACE</name>
<dbReference type="RefSeq" id="WP_122200678.1">
    <property type="nucleotide sequence ID" value="NZ_CABJFV010000001.1"/>
</dbReference>
<protein>
    <submittedName>
        <fullName evidence="3">Glycosyltransferase family 1 protein</fullName>
    </submittedName>
</protein>
<dbReference type="InterPro" id="IPR001296">
    <property type="entry name" value="Glyco_trans_1"/>
</dbReference>
<dbReference type="Proteomes" id="UP000284379">
    <property type="component" value="Unassembled WGS sequence"/>
</dbReference>
<reference evidence="3 4" key="1">
    <citation type="submission" date="2018-08" db="EMBL/GenBank/DDBJ databases">
        <title>A genome reference for cultivated species of the human gut microbiota.</title>
        <authorList>
            <person name="Zou Y."/>
            <person name="Xue W."/>
            <person name="Luo G."/>
        </authorList>
    </citation>
    <scope>NUCLEOTIDE SEQUENCE [LARGE SCALE GENOMIC DNA]</scope>
    <source>
        <strain evidence="3 4">AM40-30BH</strain>
    </source>
</reference>
<evidence type="ECO:0000313" key="3">
    <source>
        <dbReference type="EMBL" id="RHB38424.1"/>
    </source>
</evidence>
<gene>
    <name evidence="3" type="ORF">DW888_00990</name>
</gene>
<comment type="caution">
    <text evidence="3">The sequence shown here is derived from an EMBL/GenBank/DDBJ whole genome shotgun (WGS) entry which is preliminary data.</text>
</comment>
<feature type="domain" description="Glycosyl transferase family 1" evidence="1">
    <location>
        <begin position="192"/>
        <end position="358"/>
    </location>
</feature>
<evidence type="ECO:0000259" key="1">
    <source>
        <dbReference type="Pfam" id="PF00534"/>
    </source>
</evidence>
<keyword evidence="3" id="KW-0808">Transferase</keyword>
<feature type="domain" description="Glycosyltransferase subfamily 4-like N-terminal" evidence="2">
    <location>
        <begin position="24"/>
        <end position="154"/>
    </location>
</feature>
<dbReference type="Pfam" id="PF13439">
    <property type="entry name" value="Glyco_transf_4"/>
    <property type="match status" value="1"/>
</dbReference>
<proteinExistence type="predicted"/>
<evidence type="ECO:0000313" key="4">
    <source>
        <dbReference type="Proteomes" id="UP000284379"/>
    </source>
</evidence>